<dbReference type="PANTHER" id="PTHR33677">
    <property type="entry name" value="TRANSCRIPTIONAL REPRESSOR FRMR-RELATED"/>
    <property type="match status" value="1"/>
</dbReference>
<dbReference type="Gene3D" id="1.20.58.1000">
    <property type="entry name" value="Metal-sensitive repressor, helix protomer"/>
    <property type="match status" value="1"/>
</dbReference>
<dbReference type="OrthoDB" id="9811244at2"/>
<name>A0A023DGN2_9BACL</name>
<dbReference type="AlphaFoldDB" id="A0A023DGN2"/>
<dbReference type="Proteomes" id="UP000023561">
    <property type="component" value="Unassembled WGS sequence"/>
</dbReference>
<evidence type="ECO:0000313" key="2">
    <source>
        <dbReference type="Proteomes" id="UP000023561"/>
    </source>
</evidence>
<gene>
    <name evidence="1" type="ORF">GCA01S_044_00410</name>
</gene>
<accession>A0A023DGN2</accession>
<keyword evidence="2" id="KW-1185">Reference proteome</keyword>
<dbReference type="GO" id="GO:0045892">
    <property type="term" value="P:negative regulation of DNA-templated transcription"/>
    <property type="evidence" value="ECO:0007669"/>
    <property type="project" value="UniProtKB-ARBA"/>
</dbReference>
<dbReference type="EMBL" id="BAWO01000044">
    <property type="protein sequence ID" value="GAJ40454.1"/>
    <property type="molecule type" value="Genomic_DNA"/>
</dbReference>
<organism evidence="1 2">
    <name type="scientific">Parageobacillus caldoxylosilyticus NBRC 107762</name>
    <dbReference type="NCBI Taxonomy" id="1220594"/>
    <lineage>
        <taxon>Bacteria</taxon>
        <taxon>Bacillati</taxon>
        <taxon>Bacillota</taxon>
        <taxon>Bacilli</taxon>
        <taxon>Bacillales</taxon>
        <taxon>Anoxybacillaceae</taxon>
        <taxon>Saccharococcus</taxon>
    </lineage>
</organism>
<proteinExistence type="predicted"/>
<reference evidence="1 2" key="1">
    <citation type="submission" date="2014-04" db="EMBL/GenBank/DDBJ databases">
        <title>Whole genome shotgun sequence of Geobacillus caldoxylosilyticus NBRC 107762.</title>
        <authorList>
            <person name="Hosoyama A."/>
            <person name="Hosoyama Y."/>
            <person name="Katano-Makiyama Y."/>
            <person name="Tsuchikane K."/>
            <person name="Ohji S."/>
            <person name="Ichikawa N."/>
            <person name="Yamazoe A."/>
            <person name="Fujita N."/>
        </authorList>
    </citation>
    <scope>NUCLEOTIDE SEQUENCE [LARGE SCALE GENOMIC DNA]</scope>
    <source>
        <strain evidence="1 2">NBRC 107762</strain>
    </source>
</reference>
<dbReference type="GO" id="GO:0046872">
    <property type="term" value="F:metal ion binding"/>
    <property type="evidence" value="ECO:0007669"/>
    <property type="project" value="InterPro"/>
</dbReference>
<comment type="caution">
    <text evidence="1">The sequence shown here is derived from an EMBL/GenBank/DDBJ whole genome shotgun (WGS) entry which is preliminary data.</text>
</comment>
<dbReference type="InterPro" id="IPR003735">
    <property type="entry name" value="Metal_Tscrpt_repr"/>
</dbReference>
<dbReference type="RefSeq" id="WP_042410197.1">
    <property type="nucleotide sequence ID" value="NZ_BAWO01000044.1"/>
</dbReference>
<dbReference type="GO" id="GO:0003677">
    <property type="term" value="F:DNA binding"/>
    <property type="evidence" value="ECO:0007669"/>
    <property type="project" value="InterPro"/>
</dbReference>
<protein>
    <recommendedName>
        <fullName evidence="3">Transcriptional regulator</fullName>
    </recommendedName>
</protein>
<evidence type="ECO:0000313" key="1">
    <source>
        <dbReference type="EMBL" id="GAJ40454.1"/>
    </source>
</evidence>
<sequence length="103" mass="12005">MNHREENQLNPKMVPRTKEEIESIVKRLKRIEGQVRGVQKMVEDNRYCIDILIQISAIEAALHKVRLHLLERHVRHCVAKAIHEGNGDESIQELMTVISQFSK</sequence>
<evidence type="ECO:0008006" key="3">
    <source>
        <dbReference type="Google" id="ProtNLM"/>
    </source>
</evidence>
<dbReference type="InterPro" id="IPR038390">
    <property type="entry name" value="Metal_Tscrpt_repr_sf"/>
</dbReference>
<dbReference type="Pfam" id="PF02583">
    <property type="entry name" value="Trns_repr_metal"/>
    <property type="match status" value="1"/>
</dbReference>
<dbReference type="PANTHER" id="PTHR33677:SF3">
    <property type="entry name" value="COPPER-SENSING TRANSCRIPTIONAL REPRESSOR RICR"/>
    <property type="match status" value="1"/>
</dbReference>